<evidence type="ECO:0000256" key="5">
    <source>
        <dbReference type="ARBA" id="ARBA00022490"/>
    </source>
</evidence>
<gene>
    <name evidence="9" type="ORF">RDWZM_003610</name>
</gene>
<dbReference type="PANTHER" id="PTHR12596">
    <property type="entry name" value="EXPORTIN 4,7-RELATED"/>
    <property type="match status" value="1"/>
</dbReference>
<sequence>MSTAELLQQLETCAQIIMAPPDKVTMNDRNRAQDVFLNFQQKNNPFDLCRELMEMTSNQVVLFQVGSCLKHGVIRDWDLLKLEQGKALFTFLFEYTNQRQLEQYVIEEFMLVSAIILKRIQLGDSQKEMDKMLIEQLCDLIKNQSSPLTIRLNACSAISLIIAEFCTINQNSDYGISWFSHLAAQRHFEKFQLKNIFQSIVSALFDHMKLSDNDKRTNEWVKLSTKLIRICEAILSWNFNFLLESCTILALTYARNRDRIESMVFQPHSDWVQLIFDGNLISFFFEVYLSFRSLENSTLVHHALQCLNQLSTMTGPIFLQRDVRKKFCEIFISNIVNLINMIFDIVTIHELVFLANFINSICNRLRSDSLQYCDVSLLKNFWEIMSKLTCKVLVESVQISDEENMVKCNQTIDFLVNSWMVVINGIQYTYEFHDKKPIENFDMSQFITIEQLTTLTRPIFENYIRAHLYQPEGLVPLTTSFDDEEVHELEEDDSTLYREQLNAIGVIAQFDAAHSVNTLTQLLIMKLRSFESCIMENGSIEEKTKRWSYISEDIHWILMISMHSLTLCTENEIPSSIMKLSIASTADVMVTQNALQTMDITQESIDPVVRFMIVIFKFINMEKCLLERQMVQWVSPQVSHTLALFISRFMQIYLILPEYEADFVEMSLSLNTCFGVDSPSAKQLINFLLDYLLVKFSSMASEVKLLELSSAGLLTFCKYKDRIKVMQQSSSLMNLLEKFTRNELPNLNVNVRRNMYNIFVIVFNNNLDIVIDPLMVAYQKFYIELNAGNKELVREHFMQTVECTQGIAFGLTNKTFSTVWNKFLSHVYNDLPRVMSLMHNFSSVVQAILELMFTFSVTFCCFFKESESIAFYNTAVNILTEYATRNKEKYSLDSARGEELQNEFIWILKFLNDLSNQDIFYFFTNPSASSSLSTTIGKVVLTSLNIIIPLMSNELLENATLCTLYYKLLEFIAQDSERFKGFPFKLFESFLKCVDYAFKSPNISTEIKTISFKIIIELGLQAANEPEKNQEVVKSLLPFLRSIFEFIFCELVKSHNDHNLRDIVSLALYTLLCCYKDTYREHLRDVLRMVGNVEAEQAIHSSLTEIVEQVGINCKINQNRLAFQKRFAEFINKLHSMLSLR</sequence>
<keyword evidence="10" id="KW-1185">Reference proteome</keyword>
<evidence type="ECO:0000256" key="4">
    <source>
        <dbReference type="ARBA" id="ARBA00022448"/>
    </source>
</evidence>
<dbReference type="Proteomes" id="UP001142055">
    <property type="component" value="Chromosome 1"/>
</dbReference>
<reference evidence="9" key="1">
    <citation type="submission" date="2022-12" db="EMBL/GenBank/DDBJ databases">
        <title>Genome assemblies of Blomia tropicalis.</title>
        <authorList>
            <person name="Cui Y."/>
        </authorList>
    </citation>
    <scope>NUCLEOTIDE SEQUENCE</scope>
    <source>
        <tissue evidence="9">Adult mites</tissue>
    </source>
</reference>
<keyword evidence="7" id="KW-0539">Nucleus</keyword>
<comment type="subcellular location">
    <subcellularLocation>
        <location evidence="2">Cytoplasm</location>
    </subcellularLocation>
    <subcellularLocation>
        <location evidence="1">Nucleus</location>
    </subcellularLocation>
</comment>
<name>A0A9Q0MJT9_BLOTA</name>
<accession>A0A9Q0MJT9</accession>
<evidence type="ECO:0000313" key="9">
    <source>
        <dbReference type="EMBL" id="KAJ6225065.1"/>
    </source>
</evidence>
<dbReference type="EMBL" id="JAPWDV010000001">
    <property type="protein sequence ID" value="KAJ6225065.1"/>
    <property type="molecule type" value="Genomic_DNA"/>
</dbReference>
<dbReference type="GO" id="GO:0006611">
    <property type="term" value="P:protein export from nucleus"/>
    <property type="evidence" value="ECO:0007669"/>
    <property type="project" value="TreeGrafter"/>
</dbReference>
<evidence type="ECO:0000256" key="2">
    <source>
        <dbReference type="ARBA" id="ARBA00004496"/>
    </source>
</evidence>
<dbReference type="InterPro" id="IPR044189">
    <property type="entry name" value="XPO4/7-like"/>
</dbReference>
<evidence type="ECO:0000256" key="6">
    <source>
        <dbReference type="ARBA" id="ARBA00022927"/>
    </source>
</evidence>
<dbReference type="GO" id="GO:0005049">
    <property type="term" value="F:nuclear export signal receptor activity"/>
    <property type="evidence" value="ECO:0007669"/>
    <property type="project" value="InterPro"/>
</dbReference>
<organism evidence="9 10">
    <name type="scientific">Blomia tropicalis</name>
    <name type="common">Mite</name>
    <dbReference type="NCBI Taxonomy" id="40697"/>
    <lineage>
        <taxon>Eukaryota</taxon>
        <taxon>Metazoa</taxon>
        <taxon>Ecdysozoa</taxon>
        <taxon>Arthropoda</taxon>
        <taxon>Chelicerata</taxon>
        <taxon>Arachnida</taxon>
        <taxon>Acari</taxon>
        <taxon>Acariformes</taxon>
        <taxon>Sarcoptiformes</taxon>
        <taxon>Astigmata</taxon>
        <taxon>Glycyphagoidea</taxon>
        <taxon>Echimyopodidae</taxon>
        <taxon>Blomia</taxon>
    </lineage>
</organism>
<evidence type="ECO:0000256" key="3">
    <source>
        <dbReference type="ARBA" id="ARBA00009466"/>
    </source>
</evidence>
<evidence type="ECO:0000256" key="1">
    <source>
        <dbReference type="ARBA" id="ARBA00004123"/>
    </source>
</evidence>
<evidence type="ECO:0000256" key="7">
    <source>
        <dbReference type="ARBA" id="ARBA00023242"/>
    </source>
</evidence>
<dbReference type="SUPFAM" id="SSF48371">
    <property type="entry name" value="ARM repeat"/>
    <property type="match status" value="1"/>
</dbReference>
<dbReference type="Gene3D" id="1.25.10.10">
    <property type="entry name" value="Leucine-rich Repeat Variant"/>
    <property type="match status" value="1"/>
</dbReference>
<comment type="similarity">
    <text evidence="3">Belongs to the exportin family.</text>
</comment>
<dbReference type="OMA" id="SCKSIFH"/>
<proteinExistence type="inferred from homology"/>
<dbReference type="InterPro" id="IPR011989">
    <property type="entry name" value="ARM-like"/>
</dbReference>
<evidence type="ECO:0000313" key="10">
    <source>
        <dbReference type="Proteomes" id="UP001142055"/>
    </source>
</evidence>
<comment type="caution">
    <text evidence="9">The sequence shown here is derived from an EMBL/GenBank/DDBJ whole genome shotgun (WGS) entry which is preliminary data.</text>
</comment>
<dbReference type="InterPro" id="IPR016024">
    <property type="entry name" value="ARM-type_fold"/>
</dbReference>
<keyword evidence="6" id="KW-0653">Protein transport</keyword>
<dbReference type="AlphaFoldDB" id="A0A9Q0MJT9"/>
<dbReference type="GO" id="GO:0005643">
    <property type="term" value="C:nuclear pore"/>
    <property type="evidence" value="ECO:0007669"/>
    <property type="project" value="TreeGrafter"/>
</dbReference>
<keyword evidence="5" id="KW-0963">Cytoplasm</keyword>
<protein>
    <recommendedName>
        <fullName evidence="8">Exportin-4</fullName>
    </recommendedName>
</protein>
<dbReference type="PANTHER" id="PTHR12596:SF1">
    <property type="entry name" value="EXPORTIN-4"/>
    <property type="match status" value="1"/>
</dbReference>
<keyword evidence="4" id="KW-0813">Transport</keyword>
<dbReference type="GO" id="GO:0005737">
    <property type="term" value="C:cytoplasm"/>
    <property type="evidence" value="ECO:0007669"/>
    <property type="project" value="UniProtKB-SubCell"/>
</dbReference>
<evidence type="ECO:0000256" key="8">
    <source>
        <dbReference type="ARBA" id="ARBA00040444"/>
    </source>
</evidence>